<evidence type="ECO:0000313" key="3">
    <source>
        <dbReference type="EMBL" id="KAF6003982.1"/>
    </source>
</evidence>
<name>A0A7J7ILI8_9RHOD</name>
<feature type="region of interest" description="Disordered" evidence="2">
    <location>
        <begin position="19"/>
        <end position="86"/>
    </location>
</feature>
<dbReference type="Proteomes" id="UP000530660">
    <property type="component" value="Unassembled WGS sequence"/>
</dbReference>
<feature type="compositionally biased region" description="Low complexity" evidence="2">
    <location>
        <begin position="33"/>
        <end position="44"/>
    </location>
</feature>
<gene>
    <name evidence="3" type="ORF">F1559_004620</name>
</gene>
<evidence type="ECO:0000256" key="1">
    <source>
        <dbReference type="SAM" id="Coils"/>
    </source>
</evidence>
<dbReference type="EMBL" id="VWRR01000005">
    <property type="protein sequence ID" value="KAF6003982.1"/>
    <property type="molecule type" value="Genomic_DNA"/>
</dbReference>
<evidence type="ECO:0000256" key="2">
    <source>
        <dbReference type="SAM" id="MobiDB-lite"/>
    </source>
</evidence>
<reference evidence="3 4" key="1">
    <citation type="journal article" date="2020" name="J. Phycol.">
        <title>Comparative genome analysis reveals Cyanidiococcus gen. nov., a new extremophilic red algal genus sister to Cyanidioschyzon (Cyanidioschyzonaceae, Rhodophyta).</title>
        <authorList>
            <person name="Liu S.-L."/>
            <person name="Chiang Y.-R."/>
            <person name="Yoon H.S."/>
            <person name="Fu H.-Y."/>
        </authorList>
    </citation>
    <scope>NUCLEOTIDE SEQUENCE [LARGE SCALE GENOMIC DNA]</scope>
    <source>
        <strain evidence="3 4">THAL066</strain>
    </source>
</reference>
<keyword evidence="4" id="KW-1185">Reference proteome</keyword>
<sequence>MAKTPSVCKALFSVQDSAPAQPASVTFQQNPASRTPTPRSSSSSCYHHRVTADFNASKVSGQDKHRGANHQFVPSGRVGNEQDPQGTVLTDTSLIELENQIANLLEAKCGAEEELGKLRLQYQRTHNENRQLRLQLARLEGALETKNEHWQTARAELEESQKQLALARQEHDRIQTALQETRLENQRVLQARDALQMKLKQVQQAAEAEVAQKEQFYEKELCKLHTACARQERVIDDLQRQWLRLNAMLQDLFVNEAPVSEIEAPRLSPPREMRTPRRVRIT</sequence>
<feature type="coiled-coil region" evidence="1">
    <location>
        <begin position="115"/>
        <end position="212"/>
    </location>
</feature>
<accession>A0A7J7ILI8</accession>
<evidence type="ECO:0000313" key="4">
    <source>
        <dbReference type="Proteomes" id="UP000530660"/>
    </source>
</evidence>
<comment type="caution">
    <text evidence="3">The sequence shown here is derived from an EMBL/GenBank/DDBJ whole genome shotgun (WGS) entry which is preliminary data.</text>
</comment>
<feature type="compositionally biased region" description="Polar residues" evidence="2">
    <location>
        <begin position="19"/>
        <end position="32"/>
    </location>
</feature>
<keyword evidence="1" id="KW-0175">Coiled coil</keyword>
<dbReference type="OrthoDB" id="10549316at2759"/>
<proteinExistence type="predicted"/>
<organism evidence="3 4">
    <name type="scientific">Cyanidiococcus yangmingshanensis</name>
    <dbReference type="NCBI Taxonomy" id="2690220"/>
    <lineage>
        <taxon>Eukaryota</taxon>
        <taxon>Rhodophyta</taxon>
        <taxon>Bangiophyceae</taxon>
        <taxon>Cyanidiales</taxon>
        <taxon>Cyanidiaceae</taxon>
        <taxon>Cyanidiococcus</taxon>
    </lineage>
</organism>
<protein>
    <submittedName>
        <fullName evidence="3">Uncharacterized protein</fullName>
    </submittedName>
</protein>
<dbReference type="AlphaFoldDB" id="A0A7J7ILI8"/>